<name>A0A0L6UA89_9BASI</name>
<comment type="caution">
    <text evidence="1">The sequence shown here is derived from an EMBL/GenBank/DDBJ whole genome shotgun (WGS) entry which is preliminary data.</text>
</comment>
<organism evidence="1 2">
    <name type="scientific">Puccinia sorghi</name>
    <dbReference type="NCBI Taxonomy" id="27349"/>
    <lineage>
        <taxon>Eukaryota</taxon>
        <taxon>Fungi</taxon>
        <taxon>Dikarya</taxon>
        <taxon>Basidiomycota</taxon>
        <taxon>Pucciniomycotina</taxon>
        <taxon>Pucciniomycetes</taxon>
        <taxon>Pucciniales</taxon>
        <taxon>Pucciniaceae</taxon>
        <taxon>Puccinia</taxon>
    </lineage>
</organism>
<dbReference type="GO" id="GO:0003676">
    <property type="term" value="F:nucleic acid binding"/>
    <property type="evidence" value="ECO:0007669"/>
    <property type="project" value="InterPro"/>
</dbReference>
<keyword evidence="2" id="KW-1185">Reference proteome</keyword>
<dbReference type="EMBL" id="LAVV01013647">
    <property type="protein sequence ID" value="KNZ45421.1"/>
    <property type="molecule type" value="Genomic_DNA"/>
</dbReference>
<protein>
    <recommendedName>
        <fullName evidence="3">Integrase catalytic domain-containing protein</fullName>
    </recommendedName>
</protein>
<accession>A0A0L6UA89</accession>
<dbReference type="SUPFAM" id="SSF53098">
    <property type="entry name" value="Ribonuclease H-like"/>
    <property type="match status" value="1"/>
</dbReference>
<dbReference type="VEuPathDB" id="FungiDB:VP01_8138g1"/>
<evidence type="ECO:0000313" key="2">
    <source>
        <dbReference type="Proteomes" id="UP000037035"/>
    </source>
</evidence>
<evidence type="ECO:0000313" key="1">
    <source>
        <dbReference type="EMBL" id="KNZ45421.1"/>
    </source>
</evidence>
<evidence type="ECO:0008006" key="3">
    <source>
        <dbReference type="Google" id="ProtNLM"/>
    </source>
</evidence>
<dbReference type="OrthoDB" id="2273864at2759"/>
<reference evidence="1 2" key="1">
    <citation type="submission" date="2015-08" db="EMBL/GenBank/DDBJ databases">
        <title>Next Generation Sequencing and Analysis of the Genome of Puccinia sorghi L Schw, the Causal Agent of Maize Common Rust.</title>
        <authorList>
            <person name="Rochi L."/>
            <person name="Burguener G."/>
            <person name="Darino M."/>
            <person name="Turjanski A."/>
            <person name="Kreff E."/>
            <person name="Dieguez M.J."/>
            <person name="Sacco F."/>
        </authorList>
    </citation>
    <scope>NUCLEOTIDE SEQUENCE [LARGE SCALE GENOMIC DNA]</scope>
    <source>
        <strain evidence="1 2">RO10H11247</strain>
    </source>
</reference>
<dbReference type="InterPro" id="IPR012337">
    <property type="entry name" value="RNaseH-like_sf"/>
</dbReference>
<proteinExistence type="predicted"/>
<dbReference type="Gene3D" id="3.30.420.10">
    <property type="entry name" value="Ribonuclease H-like superfamily/Ribonuclease H"/>
    <property type="match status" value="1"/>
</dbReference>
<feature type="non-terminal residue" evidence="1">
    <location>
        <position position="1"/>
    </location>
</feature>
<dbReference type="Proteomes" id="UP000037035">
    <property type="component" value="Unassembled WGS sequence"/>
</dbReference>
<dbReference type="InterPro" id="IPR036397">
    <property type="entry name" value="RNaseH_sf"/>
</dbReference>
<dbReference type="AlphaFoldDB" id="A0A0L6UA89"/>
<sequence>YTHQLHSQTDGQSKIANKAIKQYLHHFISYHQEDWVQLLPTSKLSHKNHDHVSTGISPVKENYGFKLSYGRVPSPEQFFPAVEEHLKKLSEVQEELKEFL</sequence>
<gene>
    <name evidence="1" type="ORF">VP01_8138g1</name>
</gene>